<dbReference type="InParanoid" id="L0A818"/>
<dbReference type="HOGENOM" id="CLU_680815_0_0_2"/>
<name>L0A818_CALLD</name>
<dbReference type="InterPro" id="IPR052745">
    <property type="entry name" value="G3P_Oxidase/Oxidoreductase"/>
</dbReference>
<gene>
    <name evidence="2" type="ordered locus">Calag_0193</name>
</gene>
<proteinExistence type="predicted"/>
<evidence type="ECO:0000259" key="1">
    <source>
        <dbReference type="Pfam" id="PF01266"/>
    </source>
</evidence>
<dbReference type="EMBL" id="CP003378">
    <property type="protein sequence ID" value="AFZ69976.1"/>
    <property type="molecule type" value="Genomic_DNA"/>
</dbReference>
<dbReference type="eggNOG" id="arCOG00754">
    <property type="taxonomic scope" value="Archaea"/>
</dbReference>
<dbReference type="PANTHER" id="PTHR42720:SF1">
    <property type="entry name" value="GLYCEROL 3-PHOSPHATE OXIDASE"/>
    <property type="match status" value="1"/>
</dbReference>
<dbReference type="FunCoup" id="L0A818">
    <property type="interactions" value="94"/>
</dbReference>
<accession>L0A818</accession>
<evidence type="ECO:0000313" key="3">
    <source>
        <dbReference type="Proteomes" id="UP000010469"/>
    </source>
</evidence>
<dbReference type="GeneID" id="14211453"/>
<dbReference type="Pfam" id="PF01266">
    <property type="entry name" value="DAO"/>
    <property type="match status" value="1"/>
</dbReference>
<dbReference type="KEGG" id="clg:Calag_0193"/>
<evidence type="ECO:0000313" key="2">
    <source>
        <dbReference type="EMBL" id="AFZ69976.1"/>
    </source>
</evidence>
<organism evidence="2 3">
    <name type="scientific">Caldisphaera lagunensis (strain DSM 15908 / JCM 11604 / ANMR 0165 / IC-154)</name>
    <dbReference type="NCBI Taxonomy" id="1056495"/>
    <lineage>
        <taxon>Archaea</taxon>
        <taxon>Thermoproteota</taxon>
        <taxon>Thermoprotei</taxon>
        <taxon>Acidilobales</taxon>
        <taxon>Caldisphaeraceae</taxon>
        <taxon>Caldisphaera</taxon>
    </lineage>
</organism>
<dbReference type="PANTHER" id="PTHR42720">
    <property type="entry name" value="GLYCEROL-3-PHOSPHATE DEHYDROGENASE"/>
    <property type="match status" value="1"/>
</dbReference>
<dbReference type="OrthoDB" id="23765at2157"/>
<keyword evidence="3" id="KW-1185">Reference proteome</keyword>
<sequence>MYVDIAIVGGGIAGLSVAMELSKYNIDVAVIEKNNDVGLETTSTNHNLICQGADSLSFRPGTLHAELNIKSIPLWPKLSKNLNFKFKRIGGIWLIRDKVDYQKFLKLKSRSFKQSTKPDAPYYIPKEDFTPVEFIDRKTVLDMEPYINKDILGALYDPNLATVDPKEVAKAYAENANYNGVKFLLNTEVKMIRREGIGFSIETNNGNIKASFVINAAGINIDRIADFVKAKNFSYVPLKGTITDFDEEIGKMINHEVHVLPRNEAPNMVTALPTIHGNFRSGIYMELTYRSNNEVTKYAVDYNINVAKKLFPDINFENHIIKSFTGFMAYTNPDTGWHDFVIDIPEYVPNWINILLGPAGVSASPMIGKYVVELIKNTGFKIEEKSNYSPTGRKVIS</sequence>
<dbReference type="InterPro" id="IPR036188">
    <property type="entry name" value="FAD/NAD-bd_sf"/>
</dbReference>
<dbReference type="RefSeq" id="WP_015231874.1">
    <property type="nucleotide sequence ID" value="NC_019791.1"/>
</dbReference>
<dbReference type="Proteomes" id="UP000010469">
    <property type="component" value="Chromosome"/>
</dbReference>
<dbReference type="SUPFAM" id="SSF51905">
    <property type="entry name" value="FAD/NAD(P)-binding domain"/>
    <property type="match status" value="1"/>
</dbReference>
<feature type="domain" description="FAD dependent oxidoreductase" evidence="1">
    <location>
        <begin position="4"/>
        <end position="374"/>
    </location>
</feature>
<dbReference type="Gene3D" id="3.50.50.60">
    <property type="entry name" value="FAD/NAD(P)-binding domain"/>
    <property type="match status" value="1"/>
</dbReference>
<dbReference type="InterPro" id="IPR006076">
    <property type="entry name" value="FAD-dep_OxRdtase"/>
</dbReference>
<dbReference type="STRING" id="1056495.Calag_0193"/>
<dbReference type="Gene3D" id="3.30.9.10">
    <property type="entry name" value="D-Amino Acid Oxidase, subunit A, domain 2"/>
    <property type="match status" value="1"/>
</dbReference>
<protein>
    <submittedName>
        <fullName evidence="2">Putative dehydrogenase</fullName>
    </submittedName>
</protein>
<reference evidence="3" key="1">
    <citation type="submission" date="2012-03" db="EMBL/GenBank/DDBJ databases">
        <title>Complete genome of Caldisphaera lagunensis DSM 15908.</title>
        <authorList>
            <person name="Lucas S."/>
            <person name="Copeland A."/>
            <person name="Lapidus A."/>
            <person name="Glavina del Rio T."/>
            <person name="Dalin E."/>
            <person name="Tice H."/>
            <person name="Bruce D."/>
            <person name="Goodwin L."/>
            <person name="Pitluck S."/>
            <person name="Peters L."/>
            <person name="Mikhailova N."/>
            <person name="Teshima H."/>
            <person name="Kyrpides N."/>
            <person name="Mavromatis K."/>
            <person name="Ivanova N."/>
            <person name="Brettin T."/>
            <person name="Detter J.C."/>
            <person name="Han C."/>
            <person name="Larimer F."/>
            <person name="Land M."/>
            <person name="Hauser L."/>
            <person name="Markowitz V."/>
            <person name="Cheng J.-F."/>
            <person name="Hugenholtz P."/>
            <person name="Woyke T."/>
            <person name="Wu D."/>
            <person name="Spring S."/>
            <person name="Schroeder M."/>
            <person name="Brambilla E."/>
            <person name="Klenk H.-P."/>
            <person name="Eisen J.A."/>
        </authorList>
    </citation>
    <scope>NUCLEOTIDE SEQUENCE [LARGE SCALE GENOMIC DNA]</scope>
    <source>
        <strain evidence="3">DSM 15908 / JCM 11604 / IC-154</strain>
    </source>
</reference>
<dbReference type="AlphaFoldDB" id="L0A818"/>